<proteinExistence type="inferred from homology"/>
<evidence type="ECO:0000313" key="4">
    <source>
        <dbReference type="EMBL" id="NHC33561.1"/>
    </source>
</evidence>
<dbReference type="RefSeq" id="WP_039715112.1">
    <property type="nucleotide sequence ID" value="NZ_JTJC03000001.1"/>
</dbReference>
<dbReference type="Proteomes" id="UP000031532">
    <property type="component" value="Unassembled WGS sequence"/>
</dbReference>
<evidence type="ECO:0000313" key="5">
    <source>
        <dbReference type="Proteomes" id="UP000031532"/>
    </source>
</evidence>
<dbReference type="EMBL" id="JTJC03000001">
    <property type="protein sequence ID" value="NHC33561.1"/>
    <property type="molecule type" value="Genomic_DNA"/>
</dbReference>
<reference evidence="4 5" key="1">
    <citation type="journal article" date="2015" name="Genome Announc.">
        <title>Draft Genome Sequence of the Terrestrial Cyanobacterium Scytonema millei VB511283, Isolated from Eastern India.</title>
        <authorList>
            <person name="Sen D."/>
            <person name="Chandrababunaidu M.M."/>
            <person name="Singh D."/>
            <person name="Sanghi N."/>
            <person name="Ghorai A."/>
            <person name="Mishra G.P."/>
            <person name="Madduluri M."/>
            <person name="Adhikary S.P."/>
            <person name="Tripathy S."/>
        </authorList>
    </citation>
    <scope>NUCLEOTIDE SEQUENCE [LARGE SCALE GENOMIC DNA]</scope>
    <source>
        <strain evidence="4 5">VB511283</strain>
    </source>
</reference>
<organism evidence="4 5">
    <name type="scientific">Scytonema millei VB511283</name>
    <dbReference type="NCBI Taxonomy" id="1245923"/>
    <lineage>
        <taxon>Bacteria</taxon>
        <taxon>Bacillati</taxon>
        <taxon>Cyanobacteriota</taxon>
        <taxon>Cyanophyceae</taxon>
        <taxon>Nostocales</taxon>
        <taxon>Scytonemataceae</taxon>
        <taxon>Scytonema</taxon>
    </lineage>
</organism>
<keyword evidence="5" id="KW-1185">Reference proteome</keyword>
<sequence>MILEQEIKLEELISSSELPVLAVFSAPGCGPSRLLDAVLADAISHLPQKPQIVRIDSEQNSALSDRYQVHALPTLLIFKNGQLIGRIEEERIEDLLPAAHLLQRLQAIL</sequence>
<dbReference type="InterPro" id="IPR013766">
    <property type="entry name" value="Thioredoxin_domain"/>
</dbReference>
<evidence type="ECO:0000259" key="3">
    <source>
        <dbReference type="PROSITE" id="PS51352"/>
    </source>
</evidence>
<comment type="caution">
    <text evidence="4">The sequence shown here is derived from an EMBL/GenBank/DDBJ whole genome shotgun (WGS) entry which is preliminary data.</text>
</comment>
<name>A0A9X5E181_9CYAN</name>
<dbReference type="InterPro" id="IPR036249">
    <property type="entry name" value="Thioredoxin-like_sf"/>
</dbReference>
<protein>
    <submittedName>
        <fullName evidence="4">Thiol reductase thioredoxin</fullName>
    </submittedName>
</protein>
<comment type="similarity">
    <text evidence="1">Belongs to the thioredoxin family.</text>
</comment>
<dbReference type="PANTHER" id="PTHR45663:SF11">
    <property type="entry name" value="GEO12009P1"/>
    <property type="match status" value="1"/>
</dbReference>
<gene>
    <name evidence="4" type="ORF">QH73_0002600</name>
</gene>
<keyword evidence="2" id="KW-0676">Redox-active center</keyword>
<feature type="domain" description="Thioredoxin" evidence="3">
    <location>
        <begin position="1"/>
        <end position="109"/>
    </location>
</feature>
<dbReference type="AlphaFoldDB" id="A0A9X5E181"/>
<dbReference type="SUPFAM" id="SSF52833">
    <property type="entry name" value="Thioredoxin-like"/>
    <property type="match status" value="1"/>
</dbReference>
<evidence type="ECO:0000256" key="2">
    <source>
        <dbReference type="ARBA" id="ARBA00023284"/>
    </source>
</evidence>
<dbReference type="Pfam" id="PF00085">
    <property type="entry name" value="Thioredoxin"/>
    <property type="match status" value="1"/>
</dbReference>
<dbReference type="CDD" id="cd02947">
    <property type="entry name" value="TRX_family"/>
    <property type="match status" value="1"/>
</dbReference>
<dbReference type="GO" id="GO:0015035">
    <property type="term" value="F:protein-disulfide reductase activity"/>
    <property type="evidence" value="ECO:0007669"/>
    <property type="project" value="TreeGrafter"/>
</dbReference>
<evidence type="ECO:0000256" key="1">
    <source>
        <dbReference type="ARBA" id="ARBA00008987"/>
    </source>
</evidence>
<dbReference type="Gene3D" id="3.40.30.10">
    <property type="entry name" value="Glutaredoxin"/>
    <property type="match status" value="1"/>
</dbReference>
<dbReference type="PANTHER" id="PTHR45663">
    <property type="entry name" value="GEO12009P1"/>
    <property type="match status" value="1"/>
</dbReference>
<dbReference type="PROSITE" id="PS51352">
    <property type="entry name" value="THIOREDOXIN_2"/>
    <property type="match status" value="1"/>
</dbReference>
<accession>A0A9X5E181</accession>
<dbReference type="OrthoDB" id="517794at2"/>
<dbReference type="GO" id="GO:0005737">
    <property type="term" value="C:cytoplasm"/>
    <property type="evidence" value="ECO:0007669"/>
    <property type="project" value="TreeGrafter"/>
</dbReference>